<proteinExistence type="predicted"/>
<keyword evidence="4" id="KW-1185">Reference proteome</keyword>
<reference evidence="3 4" key="1">
    <citation type="submission" date="2016-11" db="EMBL/GenBank/DDBJ databases">
        <title>Genome sequence and comparative genomic analysis of clinical strain Elizabethkingia meningoseptica 61421 PRCM.</title>
        <authorList>
            <person name="Wang M."/>
            <person name="Hu S."/>
            <person name="Cao L."/>
            <person name="Jiang T."/>
            <person name="Zhou Y."/>
            <person name="Ming D."/>
        </authorList>
    </citation>
    <scope>NUCLEOTIDE SEQUENCE [LARGE SCALE GENOMIC DNA]</scope>
    <source>
        <strain evidence="3 4">61421 PRCM</strain>
    </source>
</reference>
<dbReference type="SMART" id="SM00530">
    <property type="entry name" value="HTH_XRE"/>
    <property type="match status" value="1"/>
</dbReference>
<dbReference type="Proteomes" id="UP000188947">
    <property type="component" value="Unassembled WGS sequence"/>
</dbReference>
<dbReference type="InterPro" id="IPR001387">
    <property type="entry name" value="Cro/C1-type_HTH"/>
</dbReference>
<gene>
    <name evidence="3" type="ORF">BMF97_15935</name>
</gene>
<dbReference type="OrthoDB" id="1122522at2"/>
<dbReference type="PROSITE" id="PS50943">
    <property type="entry name" value="HTH_CROC1"/>
    <property type="match status" value="1"/>
</dbReference>
<evidence type="ECO:0000313" key="4">
    <source>
        <dbReference type="Proteomes" id="UP000188947"/>
    </source>
</evidence>
<evidence type="ECO:0000259" key="2">
    <source>
        <dbReference type="PROSITE" id="PS50943"/>
    </source>
</evidence>
<dbReference type="SUPFAM" id="SSF47413">
    <property type="entry name" value="lambda repressor-like DNA-binding domains"/>
    <property type="match status" value="1"/>
</dbReference>
<evidence type="ECO:0000256" key="1">
    <source>
        <dbReference type="SAM" id="Coils"/>
    </source>
</evidence>
<dbReference type="EMBL" id="MPOG01000019">
    <property type="protein sequence ID" value="OOH92976.1"/>
    <property type="molecule type" value="Genomic_DNA"/>
</dbReference>
<protein>
    <submittedName>
        <fullName evidence="3">Transcriptional regulator</fullName>
    </submittedName>
</protein>
<dbReference type="AlphaFoldDB" id="A0A1T3F2P6"/>
<keyword evidence="1" id="KW-0175">Coiled coil</keyword>
<dbReference type="RefSeq" id="WP_077564799.1">
    <property type="nucleotide sequence ID" value="NZ_CP016378.1"/>
</dbReference>
<sequence>METVEKILNKIKEARKEYGYSHESMAHELGISQAAYTNLEKNESKLTVERFLTIAEILKKSPFSFFDDGENSVYNQTNQHNEHDAISRIDHQENTYNDSKEVLEKLLFSYESRIAELKEEIDFLRGQVKK</sequence>
<dbReference type="InterPro" id="IPR010982">
    <property type="entry name" value="Lambda_DNA-bd_dom_sf"/>
</dbReference>
<comment type="caution">
    <text evidence="3">The sequence shown here is derived from an EMBL/GenBank/DDBJ whole genome shotgun (WGS) entry which is preliminary data.</text>
</comment>
<dbReference type="Pfam" id="PF01381">
    <property type="entry name" value="HTH_3"/>
    <property type="match status" value="1"/>
</dbReference>
<evidence type="ECO:0000313" key="3">
    <source>
        <dbReference type="EMBL" id="OOH92976.1"/>
    </source>
</evidence>
<feature type="domain" description="HTH cro/C1-type" evidence="2">
    <location>
        <begin position="11"/>
        <end position="66"/>
    </location>
</feature>
<dbReference type="eggNOG" id="COG1396">
    <property type="taxonomic scope" value="Bacteria"/>
</dbReference>
<accession>A0A1T3F2P6</accession>
<organism evidence="3 4">
    <name type="scientific">Elizabethkingia meningoseptica</name>
    <name type="common">Chryseobacterium meningosepticum</name>
    <dbReference type="NCBI Taxonomy" id="238"/>
    <lineage>
        <taxon>Bacteria</taxon>
        <taxon>Pseudomonadati</taxon>
        <taxon>Bacteroidota</taxon>
        <taxon>Flavobacteriia</taxon>
        <taxon>Flavobacteriales</taxon>
        <taxon>Weeksellaceae</taxon>
        <taxon>Elizabethkingia</taxon>
    </lineage>
</organism>
<dbReference type="Gene3D" id="1.10.260.40">
    <property type="entry name" value="lambda repressor-like DNA-binding domains"/>
    <property type="match status" value="1"/>
</dbReference>
<dbReference type="GO" id="GO:0003677">
    <property type="term" value="F:DNA binding"/>
    <property type="evidence" value="ECO:0007669"/>
    <property type="project" value="InterPro"/>
</dbReference>
<feature type="coiled-coil region" evidence="1">
    <location>
        <begin position="100"/>
        <end position="127"/>
    </location>
</feature>
<name>A0A1T3F2P6_ELIME</name>
<dbReference type="CDD" id="cd00093">
    <property type="entry name" value="HTH_XRE"/>
    <property type="match status" value="1"/>
</dbReference>